<dbReference type="SUPFAM" id="SSF52242">
    <property type="entry name" value="Cobalamin (vitamin B12)-binding domain"/>
    <property type="match status" value="1"/>
</dbReference>
<dbReference type="SUPFAM" id="SSF51703">
    <property type="entry name" value="Cobalamin (vitamin B12)-dependent enzymes"/>
    <property type="match status" value="1"/>
</dbReference>
<dbReference type="EMBL" id="JACSQN010000001">
    <property type="protein sequence ID" value="MBD7983213.1"/>
    <property type="molecule type" value="Genomic_DNA"/>
</dbReference>
<accession>A0ABR8U5A0</accession>
<keyword evidence="8" id="KW-1185">Reference proteome</keyword>
<sequence>MKIENMKQTTFDKADYAQWKTLAIDSLKGKPYERLMTKTLEGINIQPLYSEKTNAYHTSTIRQMIGKRGWTIAQQTIAESASIFLEQLQTSFERGNEAIVYDGTVQFNWSEDELAKLSGMLIDYPVYMFNIDEKDAILKAFDCVDKELREQVVGMIDATSWTAPDGYNHLRTKGVDMWDLHHAGADAVTELAVALALASKLSAGSHSFPSFSSDFFVRFAIDTHFFMEIAKLRAFRLLWTAFARAFDIEKAPIIPIAAVTSIRSYSKLDPYVNLLRGGNETFAAILGGADIITTEPHDILTGPSASSIRYSRNIQLVLKEETHIDKVLDPAGGSYFIEELTEELVHKAWSLFLNIEANGGVDLFKMEDHLLKLATERNDELATGKKSLIGTNTYAQLIDTELNDWKGIKKVKRPAEMFEHVREKSANSQPKTVVLTFGQLKDFKPRMDFVTGFLATGGIHSQISAAYTTVEEAIEWLQTEKPDYVVVCANDDLTKVVMGPLLDQLPSGIVIDVAGKLDQTTEQAWKEKGLAGMIYNGQDKIAKLQSIQELGKGGQQK</sequence>
<dbReference type="RefSeq" id="WP_191692848.1">
    <property type="nucleotide sequence ID" value="NZ_JACSQN010000001.1"/>
</dbReference>
<evidence type="ECO:0000256" key="2">
    <source>
        <dbReference type="ARBA" id="ARBA00008465"/>
    </source>
</evidence>
<feature type="domain" description="Methylmalonyl-CoA mutase alpha/beta chain catalytic" evidence="6">
    <location>
        <begin position="167"/>
        <end position="432"/>
    </location>
</feature>
<dbReference type="Gene3D" id="3.40.50.280">
    <property type="entry name" value="Cobalamin-binding domain"/>
    <property type="match status" value="1"/>
</dbReference>
<dbReference type="Pfam" id="PF01642">
    <property type="entry name" value="MM_CoA_mutase"/>
    <property type="match status" value="1"/>
</dbReference>
<evidence type="ECO:0000256" key="4">
    <source>
        <dbReference type="ARBA" id="ARBA00023235"/>
    </source>
</evidence>
<evidence type="ECO:0000256" key="5">
    <source>
        <dbReference type="ARBA" id="ARBA00023285"/>
    </source>
</evidence>
<organism evidence="7 8">
    <name type="scientific">Sporosarcina quadrami</name>
    <dbReference type="NCBI Taxonomy" id="2762234"/>
    <lineage>
        <taxon>Bacteria</taxon>
        <taxon>Bacillati</taxon>
        <taxon>Bacillota</taxon>
        <taxon>Bacilli</taxon>
        <taxon>Bacillales</taxon>
        <taxon>Caryophanaceae</taxon>
        <taxon>Sporosarcina</taxon>
    </lineage>
</organism>
<keyword evidence="3" id="KW-0846">Cobalamin</keyword>
<dbReference type="InterPro" id="IPR006099">
    <property type="entry name" value="MeMalonylCoA_mutase_a/b_cat"/>
</dbReference>
<dbReference type="InterPro" id="IPR016176">
    <property type="entry name" value="Cbl-dep_enz_cat"/>
</dbReference>
<evidence type="ECO:0000313" key="8">
    <source>
        <dbReference type="Proteomes" id="UP000626786"/>
    </source>
</evidence>
<evidence type="ECO:0000256" key="1">
    <source>
        <dbReference type="ARBA" id="ARBA00001922"/>
    </source>
</evidence>
<comment type="similarity">
    <text evidence="2">Belongs to the methylmalonyl-CoA mutase family.</text>
</comment>
<gene>
    <name evidence="7" type="ORF">H9649_01360</name>
</gene>
<protein>
    <submittedName>
        <fullName evidence="7">Methylmalonyl-CoA mutase</fullName>
    </submittedName>
</protein>
<dbReference type="PANTHER" id="PTHR48101">
    <property type="entry name" value="METHYLMALONYL-COA MUTASE, MITOCHONDRIAL-RELATED"/>
    <property type="match status" value="1"/>
</dbReference>
<evidence type="ECO:0000313" key="7">
    <source>
        <dbReference type="EMBL" id="MBD7983213.1"/>
    </source>
</evidence>
<keyword evidence="5" id="KW-0170">Cobalt</keyword>
<dbReference type="Proteomes" id="UP000626786">
    <property type="component" value="Unassembled WGS sequence"/>
</dbReference>
<name>A0ABR8U5A0_9BACL</name>
<evidence type="ECO:0000259" key="6">
    <source>
        <dbReference type="Pfam" id="PF01642"/>
    </source>
</evidence>
<comment type="caution">
    <text evidence="7">The sequence shown here is derived from an EMBL/GenBank/DDBJ whole genome shotgun (WGS) entry which is preliminary data.</text>
</comment>
<comment type="cofactor">
    <cofactor evidence="1">
        <name>adenosylcob(III)alamin</name>
        <dbReference type="ChEBI" id="CHEBI:18408"/>
    </cofactor>
</comment>
<dbReference type="Gene3D" id="3.20.20.240">
    <property type="entry name" value="Methylmalonyl-CoA mutase"/>
    <property type="match status" value="2"/>
</dbReference>
<dbReference type="InterPro" id="IPR036724">
    <property type="entry name" value="Cobalamin-bd_sf"/>
</dbReference>
<keyword evidence="4" id="KW-0413">Isomerase</keyword>
<proteinExistence type="inferred from homology"/>
<reference evidence="7 8" key="1">
    <citation type="submission" date="2020-08" db="EMBL/GenBank/DDBJ databases">
        <title>A Genomic Blueprint of the Chicken Gut Microbiome.</title>
        <authorList>
            <person name="Gilroy R."/>
            <person name="Ravi A."/>
            <person name="Getino M."/>
            <person name="Pursley I."/>
            <person name="Horton D.L."/>
            <person name="Alikhan N.-F."/>
            <person name="Baker D."/>
            <person name="Gharbi K."/>
            <person name="Hall N."/>
            <person name="Watson M."/>
            <person name="Adriaenssens E.M."/>
            <person name="Foster-Nyarko E."/>
            <person name="Jarju S."/>
            <person name="Secka A."/>
            <person name="Antonio M."/>
            <person name="Oren A."/>
            <person name="Chaudhuri R."/>
            <person name="La Ragione R.M."/>
            <person name="Hildebrand F."/>
            <person name="Pallen M.J."/>
        </authorList>
    </citation>
    <scope>NUCLEOTIDE SEQUENCE [LARGE SCALE GENOMIC DNA]</scope>
    <source>
        <strain evidence="7 8">Sa2YVA2</strain>
    </source>
</reference>
<evidence type="ECO:0000256" key="3">
    <source>
        <dbReference type="ARBA" id="ARBA00022628"/>
    </source>
</evidence>